<protein>
    <recommendedName>
        <fullName evidence="3">2-oxo-4-hydroxy-4-carboxy-5-ureidoimidazoline decarboxylase</fullName>
        <ecNumber evidence="3">4.1.1.97</ecNumber>
    </recommendedName>
</protein>
<evidence type="ECO:0000256" key="1">
    <source>
        <dbReference type="ARBA" id="ARBA00001163"/>
    </source>
</evidence>
<dbReference type="GO" id="GO:0019628">
    <property type="term" value="P:urate catabolic process"/>
    <property type="evidence" value="ECO:0007669"/>
    <property type="project" value="UniProtKB-UniPathway"/>
</dbReference>
<dbReference type="InterPro" id="IPR018020">
    <property type="entry name" value="OHCU_decarboxylase"/>
</dbReference>
<dbReference type="UniPathway" id="UPA00394">
    <property type="reaction ID" value="UER00652"/>
</dbReference>
<dbReference type="AlphaFoldDB" id="A0A806U9L7"/>
<dbReference type="GO" id="GO:0051997">
    <property type="term" value="F:2-oxo-4-hydroxy-4-carboxy-5-ureidoimidazoline decarboxylase activity"/>
    <property type="evidence" value="ECO:0007669"/>
    <property type="project" value="UniProtKB-EC"/>
</dbReference>
<dbReference type="InterPro" id="IPR036778">
    <property type="entry name" value="OHCU_decarboxylase_sf"/>
</dbReference>
<name>A0A806U9L7_PRIMG</name>
<dbReference type="SUPFAM" id="SSF158694">
    <property type="entry name" value="UraD-Like"/>
    <property type="match status" value="1"/>
</dbReference>
<reference evidence="8 9" key="1">
    <citation type="submission" date="2015-01" db="EMBL/GenBank/DDBJ databases">
        <title>Genome sequence of bacillus megaterium Q3.</title>
        <authorList>
            <person name="Wang Y."/>
            <person name="Luo K."/>
            <person name="Bai L."/>
            <person name="Luo F."/>
        </authorList>
    </citation>
    <scope>NUCLEOTIDE SEQUENCE [LARGE SCALE GENOMIC DNA]</scope>
    <source>
        <strain evidence="8 9">Q3</strain>
    </source>
</reference>
<evidence type="ECO:0000313" key="9">
    <source>
        <dbReference type="Proteomes" id="UP000036410"/>
    </source>
</evidence>
<keyword evidence="5" id="KW-0210">Decarboxylase</keyword>
<dbReference type="Gene3D" id="1.10.3330.10">
    <property type="entry name" value="Oxo-4-hydroxy-4-carboxy-5-ureidoimidazoline decarboxylase"/>
    <property type="match status" value="1"/>
</dbReference>
<comment type="catalytic activity">
    <reaction evidence="1">
        <text>5-hydroxy-2-oxo-4-ureido-2,5-dihydro-1H-imidazole-5-carboxylate + H(+) = (S)-allantoin + CO2</text>
        <dbReference type="Rhea" id="RHEA:26301"/>
        <dbReference type="ChEBI" id="CHEBI:15378"/>
        <dbReference type="ChEBI" id="CHEBI:15678"/>
        <dbReference type="ChEBI" id="CHEBI:16526"/>
        <dbReference type="ChEBI" id="CHEBI:58639"/>
        <dbReference type="EC" id="4.1.1.97"/>
    </reaction>
</comment>
<dbReference type="PANTHER" id="PTHR43466">
    <property type="entry name" value="2-OXO-4-HYDROXY-4-CARBOXY-5-UREIDOIMIDAZOLINE DECARBOXYLASE-RELATED"/>
    <property type="match status" value="1"/>
</dbReference>
<keyword evidence="4" id="KW-0659">Purine metabolism</keyword>
<dbReference type="Pfam" id="PF09349">
    <property type="entry name" value="OHCU_decarbox"/>
    <property type="match status" value="1"/>
</dbReference>
<organism evidence="8 9">
    <name type="scientific">Priestia megaterium Q3</name>
    <dbReference type="NCBI Taxonomy" id="1452722"/>
    <lineage>
        <taxon>Bacteria</taxon>
        <taxon>Bacillati</taxon>
        <taxon>Bacillota</taxon>
        <taxon>Bacilli</taxon>
        <taxon>Bacillales</taxon>
        <taxon>Bacillaceae</taxon>
        <taxon>Priestia</taxon>
    </lineage>
</organism>
<evidence type="ECO:0000256" key="5">
    <source>
        <dbReference type="ARBA" id="ARBA00022793"/>
    </source>
</evidence>
<keyword evidence="6" id="KW-0456">Lyase</keyword>
<evidence type="ECO:0000256" key="2">
    <source>
        <dbReference type="ARBA" id="ARBA00004754"/>
    </source>
</evidence>
<dbReference type="InterPro" id="IPR017580">
    <property type="entry name" value="OHCU_decarboxylase-1"/>
</dbReference>
<comment type="pathway">
    <text evidence="2">Purine metabolism; urate degradation; (S)-allantoin from urate: step 3/3.</text>
</comment>
<evidence type="ECO:0000259" key="7">
    <source>
        <dbReference type="Pfam" id="PF09349"/>
    </source>
</evidence>
<sequence>MNNVSVQYVNQLSKKHFVSLVGDIFEHSPWVAEEAYFKGPFSSVEQLHGMMKEIVAQASVEKQLKLLQAHPNLGENIAMTSASTEEQTKAGLQNLTQNEYEQFSSLNGMYMEKFPFPFILAVRGKQKEDIYEAMQSRLQNTKQTEFATALEEVYKIAFFRLTDKITEDKETKKRA</sequence>
<evidence type="ECO:0000256" key="4">
    <source>
        <dbReference type="ARBA" id="ARBA00022631"/>
    </source>
</evidence>
<proteinExistence type="predicted"/>
<dbReference type="RefSeq" id="WP_049164821.1">
    <property type="nucleotide sequence ID" value="NZ_CP010586.1"/>
</dbReference>
<dbReference type="GO" id="GO:0006144">
    <property type="term" value="P:purine nucleobase metabolic process"/>
    <property type="evidence" value="ECO:0007669"/>
    <property type="project" value="UniProtKB-KW"/>
</dbReference>
<accession>A0A806U9L7</accession>
<dbReference type="EC" id="4.1.1.97" evidence="3"/>
<feature type="domain" description="Oxo-4-hydroxy-4-carboxy-5-ureidoimidazoline decarboxylase" evidence="7">
    <location>
        <begin position="10"/>
        <end position="161"/>
    </location>
</feature>
<dbReference type="PANTHER" id="PTHR43466:SF1">
    <property type="entry name" value="2-OXO-4-HYDROXY-4-CARBOXY-5-UREIDOIMIDAZOLINE DECARBOXYLASE-RELATED"/>
    <property type="match status" value="1"/>
</dbReference>
<dbReference type="NCBIfam" id="TIGR03164">
    <property type="entry name" value="UHCUDC"/>
    <property type="match status" value="1"/>
</dbReference>
<evidence type="ECO:0000256" key="3">
    <source>
        <dbReference type="ARBA" id="ARBA00012257"/>
    </source>
</evidence>
<dbReference type="EMBL" id="CP010586">
    <property type="protein sequence ID" value="AKP77525.1"/>
    <property type="molecule type" value="Genomic_DNA"/>
</dbReference>
<gene>
    <name evidence="8" type="primary">pucL</name>
    <name evidence="8" type="ORF">AS52_02564</name>
</gene>
<evidence type="ECO:0000313" key="8">
    <source>
        <dbReference type="EMBL" id="AKP77525.1"/>
    </source>
</evidence>
<dbReference type="Proteomes" id="UP000036410">
    <property type="component" value="Chromosome"/>
</dbReference>
<evidence type="ECO:0000256" key="6">
    <source>
        <dbReference type="ARBA" id="ARBA00023239"/>
    </source>
</evidence>
<dbReference type="GO" id="GO:0000255">
    <property type="term" value="P:allantoin metabolic process"/>
    <property type="evidence" value="ECO:0007669"/>
    <property type="project" value="InterPro"/>
</dbReference>